<evidence type="ECO:0000259" key="9">
    <source>
        <dbReference type="PROSITE" id="PS51986"/>
    </source>
</evidence>
<dbReference type="InterPro" id="IPR036651">
    <property type="entry name" value="Gln_synt_N_sf"/>
</dbReference>
<dbReference type="SUPFAM" id="SSF54368">
    <property type="entry name" value="Glutamine synthetase, N-terminal domain"/>
    <property type="match status" value="1"/>
</dbReference>
<dbReference type="PANTHER" id="PTHR43785:SF12">
    <property type="entry name" value="TYPE-1 GLUTAMINE SYNTHETASE 2"/>
    <property type="match status" value="1"/>
</dbReference>
<dbReference type="Gene3D" id="3.10.20.70">
    <property type="entry name" value="Glutamine synthetase, N-terminal domain"/>
    <property type="match status" value="1"/>
</dbReference>
<dbReference type="SMART" id="SM01230">
    <property type="entry name" value="Gln-synt_C"/>
    <property type="match status" value="1"/>
</dbReference>
<evidence type="ECO:0000256" key="7">
    <source>
        <dbReference type="PROSITE-ProRule" id="PRU01330"/>
    </source>
</evidence>
<feature type="domain" description="GS catalytic" evidence="10">
    <location>
        <begin position="106"/>
        <end position="430"/>
    </location>
</feature>
<evidence type="ECO:0000256" key="1">
    <source>
        <dbReference type="ARBA" id="ARBA00001946"/>
    </source>
</evidence>
<dbReference type="EMBL" id="DVOH01000016">
    <property type="protein sequence ID" value="HIU99880.1"/>
    <property type="molecule type" value="Genomic_DNA"/>
</dbReference>
<reference evidence="11" key="2">
    <citation type="journal article" date="2021" name="PeerJ">
        <title>Extensive microbial diversity within the chicken gut microbiome revealed by metagenomics and culture.</title>
        <authorList>
            <person name="Gilroy R."/>
            <person name="Ravi A."/>
            <person name="Getino M."/>
            <person name="Pursley I."/>
            <person name="Horton D.L."/>
            <person name="Alikhan N.F."/>
            <person name="Baker D."/>
            <person name="Gharbi K."/>
            <person name="Hall N."/>
            <person name="Watson M."/>
            <person name="Adriaenssens E.M."/>
            <person name="Foster-Nyarko E."/>
            <person name="Jarju S."/>
            <person name="Secka A."/>
            <person name="Antonio M."/>
            <person name="Oren A."/>
            <person name="Chaudhuri R.R."/>
            <person name="La Ragione R."/>
            <person name="Hildebrand F."/>
            <person name="Pallen M.J."/>
        </authorList>
    </citation>
    <scope>NUCLEOTIDE SEQUENCE</scope>
    <source>
        <strain evidence="11">23406</strain>
    </source>
</reference>
<keyword evidence="5" id="KW-0067">ATP-binding</keyword>
<protein>
    <submittedName>
        <fullName evidence="11">Glutamine synthetase</fullName>
    </submittedName>
</protein>
<comment type="similarity">
    <text evidence="2 7 8">Belongs to the glutamine synthetase family.</text>
</comment>
<dbReference type="PANTHER" id="PTHR43785">
    <property type="entry name" value="GAMMA-GLUTAMYLPUTRESCINE SYNTHETASE"/>
    <property type="match status" value="1"/>
</dbReference>
<sequence>MNTVREVLQFVRDNQVKFVRLTFADLFGTQKNITLVAEELPRAFEHGVSFDASAVAGFMNVEESDLFLFPDPSTVSLLPWRSEQGATIRFFCNIRRPDGTPFEGDCRNLLLRAQDDLARKGYLCQIGSECEFYLFEKSSGQPQPLDRGGYMDVSPLDKGEDVRKRICVALEALGIQPLTAHHEQGPGQNEIDFRYNDAAVAADDVVTFRTVVRTVADTLGLTASFLPKPLPDSAGSGMHVNLSLLKNGENLFARQANKSETESFIAGILNRIKEISLFCNPLANSYERLGEYEAPRYVSWSRENRSQLVRIPAASGADSRMELRSPDPSCNPYLAYALILRAGAEGLEHSMRLAPPADLNLYEAIDPPYEALPADLGEAIAFAERSDFVRAVLPPSVFARFLAAKKQEWEDYQKAIDKREYTLRRYLSRI</sequence>
<dbReference type="PROSITE" id="PS51986">
    <property type="entry name" value="GS_BETA_GRASP"/>
    <property type="match status" value="1"/>
</dbReference>
<accession>A0A9D1NC58</accession>
<evidence type="ECO:0000259" key="10">
    <source>
        <dbReference type="PROSITE" id="PS51987"/>
    </source>
</evidence>
<evidence type="ECO:0000256" key="3">
    <source>
        <dbReference type="ARBA" id="ARBA00022598"/>
    </source>
</evidence>
<evidence type="ECO:0000256" key="4">
    <source>
        <dbReference type="ARBA" id="ARBA00022741"/>
    </source>
</evidence>
<dbReference type="GO" id="GO:0005524">
    <property type="term" value="F:ATP binding"/>
    <property type="evidence" value="ECO:0007669"/>
    <property type="project" value="UniProtKB-KW"/>
</dbReference>
<dbReference type="InterPro" id="IPR008146">
    <property type="entry name" value="Gln_synth_cat_dom"/>
</dbReference>
<evidence type="ECO:0000313" key="12">
    <source>
        <dbReference type="Proteomes" id="UP000886891"/>
    </source>
</evidence>
<name>A0A9D1NC58_9FIRM</name>
<dbReference type="SUPFAM" id="SSF55931">
    <property type="entry name" value="Glutamine synthetase/guanido kinase"/>
    <property type="match status" value="1"/>
</dbReference>
<dbReference type="GO" id="GO:0004356">
    <property type="term" value="F:glutamine synthetase activity"/>
    <property type="evidence" value="ECO:0007669"/>
    <property type="project" value="InterPro"/>
</dbReference>
<keyword evidence="3" id="KW-0436">Ligase</keyword>
<comment type="cofactor">
    <cofactor evidence="1">
        <name>Mg(2+)</name>
        <dbReference type="ChEBI" id="CHEBI:18420"/>
    </cofactor>
</comment>
<dbReference type="Proteomes" id="UP000886891">
    <property type="component" value="Unassembled WGS sequence"/>
</dbReference>
<evidence type="ECO:0000256" key="8">
    <source>
        <dbReference type="RuleBase" id="RU000384"/>
    </source>
</evidence>
<proteinExistence type="inferred from homology"/>
<evidence type="ECO:0000256" key="5">
    <source>
        <dbReference type="ARBA" id="ARBA00022840"/>
    </source>
</evidence>
<dbReference type="PROSITE" id="PS51987">
    <property type="entry name" value="GS_CATALYTIC"/>
    <property type="match status" value="1"/>
</dbReference>
<gene>
    <name evidence="11" type="ORF">IAB14_02050</name>
</gene>
<dbReference type="Pfam" id="PF03951">
    <property type="entry name" value="Gln-synt_N"/>
    <property type="match status" value="1"/>
</dbReference>
<dbReference type="Gene3D" id="3.30.590.10">
    <property type="entry name" value="Glutamine synthetase/guanido kinase, catalytic domain"/>
    <property type="match status" value="1"/>
</dbReference>
<dbReference type="InterPro" id="IPR008147">
    <property type="entry name" value="Gln_synt_N"/>
</dbReference>
<organism evidence="11 12">
    <name type="scientific">Candidatus Stercoripulliclostridium merdipullorum</name>
    <dbReference type="NCBI Taxonomy" id="2840952"/>
    <lineage>
        <taxon>Bacteria</taxon>
        <taxon>Bacillati</taxon>
        <taxon>Bacillota</taxon>
        <taxon>Clostridia</taxon>
        <taxon>Eubacteriales</taxon>
        <taxon>Candidatus Stercoripulliclostridium</taxon>
    </lineage>
</organism>
<feature type="domain" description="GS beta-grasp" evidence="9">
    <location>
        <begin position="14"/>
        <end position="99"/>
    </location>
</feature>
<reference evidence="11" key="1">
    <citation type="submission" date="2020-10" db="EMBL/GenBank/DDBJ databases">
        <authorList>
            <person name="Gilroy R."/>
        </authorList>
    </citation>
    <scope>NUCLEOTIDE SEQUENCE</scope>
    <source>
        <strain evidence="11">23406</strain>
    </source>
</reference>
<comment type="caution">
    <text evidence="11">The sequence shown here is derived from an EMBL/GenBank/DDBJ whole genome shotgun (WGS) entry which is preliminary data.</text>
</comment>
<keyword evidence="4" id="KW-0547">Nucleotide-binding</keyword>
<evidence type="ECO:0000256" key="6">
    <source>
        <dbReference type="ARBA" id="ARBA00022842"/>
    </source>
</evidence>
<dbReference type="PROSITE" id="PS00181">
    <property type="entry name" value="GLNA_ATP"/>
    <property type="match status" value="1"/>
</dbReference>
<evidence type="ECO:0000313" key="11">
    <source>
        <dbReference type="EMBL" id="HIU99880.1"/>
    </source>
</evidence>
<dbReference type="GO" id="GO:0006542">
    <property type="term" value="P:glutamine biosynthetic process"/>
    <property type="evidence" value="ECO:0007669"/>
    <property type="project" value="InterPro"/>
</dbReference>
<keyword evidence="6" id="KW-0460">Magnesium</keyword>
<dbReference type="AlphaFoldDB" id="A0A9D1NC58"/>
<evidence type="ECO:0000256" key="2">
    <source>
        <dbReference type="ARBA" id="ARBA00009897"/>
    </source>
</evidence>
<dbReference type="InterPro" id="IPR027303">
    <property type="entry name" value="Gln_synth_gly_rich_site"/>
</dbReference>
<dbReference type="InterPro" id="IPR014746">
    <property type="entry name" value="Gln_synth/guanido_kin_cat_dom"/>
</dbReference>
<dbReference type="Pfam" id="PF00120">
    <property type="entry name" value="Gln-synt_C"/>
    <property type="match status" value="1"/>
</dbReference>